<dbReference type="RefSeq" id="WP_341837557.1">
    <property type="nucleotide sequence ID" value="NZ_CP149822.1"/>
</dbReference>
<dbReference type="InterPro" id="IPR023596">
    <property type="entry name" value="Peptidase_PrsW_arch/bac"/>
</dbReference>
<gene>
    <name evidence="12" type="ORF">WJU16_06715</name>
</gene>
<evidence type="ECO:0000313" key="13">
    <source>
        <dbReference type="Proteomes" id="UP001485459"/>
    </source>
</evidence>
<proteinExistence type="inferred from homology"/>
<dbReference type="Pfam" id="PF13367">
    <property type="entry name" value="PrsW-protease"/>
    <property type="match status" value="1"/>
</dbReference>
<keyword evidence="7 12" id="KW-0378">Hydrolase</keyword>
<keyword evidence="9 11" id="KW-0472">Membrane</keyword>
<feature type="transmembrane region" description="Helical" evidence="11">
    <location>
        <begin position="31"/>
        <end position="51"/>
    </location>
</feature>
<keyword evidence="4" id="KW-1003">Cell membrane</keyword>
<evidence type="ECO:0000313" key="12">
    <source>
        <dbReference type="EMBL" id="WZN42725.1"/>
    </source>
</evidence>
<keyword evidence="6 11" id="KW-0812">Transmembrane</keyword>
<protein>
    <recommendedName>
        <fullName evidence="3">Protease PrsW</fullName>
    </recommendedName>
</protein>
<comment type="subcellular location">
    <subcellularLocation>
        <location evidence="1">Cell membrane</location>
        <topology evidence="1">Multi-pass membrane protein</topology>
    </subcellularLocation>
</comment>
<evidence type="ECO:0000256" key="8">
    <source>
        <dbReference type="ARBA" id="ARBA00022989"/>
    </source>
</evidence>
<dbReference type="PANTHER" id="PTHR36844:SF1">
    <property type="entry name" value="PROTEASE PRSW"/>
    <property type="match status" value="1"/>
</dbReference>
<dbReference type="GO" id="GO:0008233">
    <property type="term" value="F:peptidase activity"/>
    <property type="evidence" value="ECO:0007669"/>
    <property type="project" value="UniProtKB-KW"/>
</dbReference>
<evidence type="ECO:0000256" key="1">
    <source>
        <dbReference type="ARBA" id="ARBA00004651"/>
    </source>
</evidence>
<dbReference type="PIRSF" id="PIRSF016933">
    <property type="entry name" value="PrsW"/>
    <property type="match status" value="1"/>
</dbReference>
<keyword evidence="13" id="KW-1185">Reference proteome</keyword>
<accession>A0ABZ2YTZ0</accession>
<feature type="transmembrane region" description="Helical" evidence="11">
    <location>
        <begin position="194"/>
        <end position="212"/>
    </location>
</feature>
<sequence length="245" mass="27394">MLLNALALAVAPGIAIMLAIYALDQRNREPLGLLIRCFLLGVLSVAIPLAVQSVAALQGWRSSGGGWLHTVIYAFIIVGLSEEGGKYLVLRYFAYPKKAFDEPFDGIVYSIMIGMGFATAENISYVYQFGMATGWARMFISVPAHACFAILMGYYTGLAKFIPQHRGTLLFTGLFWAVMFHGAFDFFLFIGDSIFQVAAALLCLYIAVRLSIRAIRQHRATSREWERLRRENENQEERGTEVDQD</sequence>
<evidence type="ECO:0000256" key="11">
    <source>
        <dbReference type="SAM" id="Phobius"/>
    </source>
</evidence>
<feature type="transmembrane region" description="Helical" evidence="11">
    <location>
        <begin position="134"/>
        <end position="155"/>
    </location>
</feature>
<evidence type="ECO:0000256" key="9">
    <source>
        <dbReference type="ARBA" id="ARBA00023136"/>
    </source>
</evidence>
<keyword evidence="8 11" id="KW-1133">Transmembrane helix</keyword>
<dbReference type="GO" id="GO:0006508">
    <property type="term" value="P:proteolysis"/>
    <property type="evidence" value="ECO:0007669"/>
    <property type="project" value="UniProtKB-KW"/>
</dbReference>
<evidence type="ECO:0000256" key="4">
    <source>
        <dbReference type="ARBA" id="ARBA00022475"/>
    </source>
</evidence>
<feature type="transmembrane region" description="Helical" evidence="11">
    <location>
        <begin position="6"/>
        <end position="24"/>
    </location>
</feature>
<evidence type="ECO:0000256" key="2">
    <source>
        <dbReference type="ARBA" id="ARBA00009165"/>
    </source>
</evidence>
<evidence type="ECO:0000256" key="10">
    <source>
        <dbReference type="SAM" id="MobiDB-lite"/>
    </source>
</evidence>
<evidence type="ECO:0000256" key="6">
    <source>
        <dbReference type="ARBA" id="ARBA00022692"/>
    </source>
</evidence>
<feature type="transmembrane region" description="Helical" evidence="11">
    <location>
        <begin position="106"/>
        <end position="128"/>
    </location>
</feature>
<keyword evidence="5 12" id="KW-0645">Protease</keyword>
<dbReference type="Proteomes" id="UP001485459">
    <property type="component" value="Chromosome"/>
</dbReference>
<dbReference type="InterPro" id="IPR026898">
    <property type="entry name" value="PrsW"/>
</dbReference>
<organism evidence="12 13">
    <name type="scientific">Chitinophaga pollutisoli</name>
    <dbReference type="NCBI Taxonomy" id="3133966"/>
    <lineage>
        <taxon>Bacteria</taxon>
        <taxon>Pseudomonadati</taxon>
        <taxon>Bacteroidota</taxon>
        <taxon>Chitinophagia</taxon>
        <taxon>Chitinophagales</taxon>
        <taxon>Chitinophagaceae</taxon>
        <taxon>Chitinophaga</taxon>
    </lineage>
</organism>
<dbReference type="PANTHER" id="PTHR36844">
    <property type="entry name" value="PROTEASE PRSW"/>
    <property type="match status" value="1"/>
</dbReference>
<evidence type="ECO:0000256" key="5">
    <source>
        <dbReference type="ARBA" id="ARBA00022670"/>
    </source>
</evidence>
<reference evidence="13" key="1">
    <citation type="submission" date="2024-03" db="EMBL/GenBank/DDBJ databases">
        <title>Chitinophaga horti sp. nov., isolated from garden soil.</title>
        <authorList>
            <person name="Lee D.S."/>
            <person name="Han D.M."/>
            <person name="Baek J.H."/>
            <person name="Choi D.G."/>
            <person name="Jeon J.H."/>
            <person name="Jeon C.O."/>
        </authorList>
    </citation>
    <scope>NUCLEOTIDE SEQUENCE [LARGE SCALE GENOMIC DNA]</scope>
    <source>
        <strain evidence="13">GPA1</strain>
    </source>
</reference>
<comment type="similarity">
    <text evidence="2">Belongs to the protease PrsW family.</text>
</comment>
<feature type="transmembrane region" description="Helical" evidence="11">
    <location>
        <begin position="71"/>
        <end position="94"/>
    </location>
</feature>
<evidence type="ECO:0000256" key="3">
    <source>
        <dbReference type="ARBA" id="ARBA00018997"/>
    </source>
</evidence>
<name>A0ABZ2YTZ0_9BACT</name>
<dbReference type="EMBL" id="CP149822">
    <property type="protein sequence ID" value="WZN42725.1"/>
    <property type="molecule type" value="Genomic_DNA"/>
</dbReference>
<feature type="transmembrane region" description="Helical" evidence="11">
    <location>
        <begin position="167"/>
        <end position="188"/>
    </location>
</feature>
<feature type="region of interest" description="Disordered" evidence="10">
    <location>
        <begin position="226"/>
        <end position="245"/>
    </location>
</feature>
<evidence type="ECO:0000256" key="7">
    <source>
        <dbReference type="ARBA" id="ARBA00022801"/>
    </source>
</evidence>